<dbReference type="CDD" id="cd00854">
    <property type="entry name" value="NagA"/>
    <property type="match status" value="1"/>
</dbReference>
<dbReference type="InterPro" id="IPR011059">
    <property type="entry name" value="Metal-dep_hydrolase_composite"/>
</dbReference>
<dbReference type="RefSeq" id="WP_343762234.1">
    <property type="nucleotide sequence ID" value="NZ_BAAACG010000010.1"/>
</dbReference>
<evidence type="ECO:0000313" key="7">
    <source>
        <dbReference type="EMBL" id="GAA0743321.1"/>
    </source>
</evidence>
<dbReference type="InterPro" id="IPR006680">
    <property type="entry name" value="Amidohydro-rel"/>
</dbReference>
<evidence type="ECO:0000256" key="4">
    <source>
        <dbReference type="ARBA" id="ARBA00023277"/>
    </source>
</evidence>
<organism evidence="7 8">
    <name type="scientific">Clostridium oceanicum</name>
    <dbReference type="NCBI Taxonomy" id="1543"/>
    <lineage>
        <taxon>Bacteria</taxon>
        <taxon>Bacillati</taxon>
        <taxon>Bacillota</taxon>
        <taxon>Clostridia</taxon>
        <taxon>Eubacteriales</taxon>
        <taxon>Clostridiaceae</taxon>
        <taxon>Clostridium</taxon>
    </lineage>
</organism>
<protein>
    <submittedName>
        <fullName evidence="7">N-acetylglucosamine-6-phosphate deacetylase</fullName>
    </submittedName>
</protein>
<comment type="similarity">
    <text evidence="1 5">Belongs to the metallo-dependent hydrolases superfamily. NagA family.</text>
</comment>
<evidence type="ECO:0000313" key="8">
    <source>
        <dbReference type="Proteomes" id="UP001501510"/>
    </source>
</evidence>
<evidence type="ECO:0000256" key="5">
    <source>
        <dbReference type="PIRNR" id="PIRNR038994"/>
    </source>
</evidence>
<dbReference type="SUPFAM" id="SSF51338">
    <property type="entry name" value="Composite domain of metallo-dependent hydrolases"/>
    <property type="match status" value="1"/>
</dbReference>
<dbReference type="EMBL" id="BAAACG010000010">
    <property type="protein sequence ID" value="GAA0743321.1"/>
    <property type="molecule type" value="Genomic_DNA"/>
</dbReference>
<keyword evidence="2" id="KW-0479">Metal-binding</keyword>
<name>A0ABP3UX23_9CLOT</name>
<feature type="domain" description="Amidohydrolase-related" evidence="6">
    <location>
        <begin position="54"/>
        <end position="382"/>
    </location>
</feature>
<dbReference type="PANTHER" id="PTHR11113">
    <property type="entry name" value="N-ACETYLGLUCOSAMINE-6-PHOSPHATE DEACETYLASE"/>
    <property type="match status" value="1"/>
</dbReference>
<dbReference type="Proteomes" id="UP001501510">
    <property type="component" value="Unassembled WGS sequence"/>
</dbReference>
<sequence length="385" mass="42317">MKLGIKVKKVYLEDRVLENSIVILEDGLIKSILNSKDEKNLDLDKILNMENYNLMPGLIDTHIHGGASFDTMDGDFESINEISKYLSTRGVTSFVPTTVTDDVSNIKIAVENVKKSIGKVEGAEILGSYVEGPYLTKEHKGAHPEKLLKHIDIEEIKEILKVGEGTVKTITIAPEKENSIESIKYITEKNVNVSMGHTSSNYNRAIEAIDAGAKIAVHIYNGMRGLKHREPNFIGAALTRDDVYCELIADMIHVHPAAIDIVLRCKGKDKVVLISDAMRAGGLKDGEYMLGTLKVIVKDGVARTESGSLAGSTTNLMYSIKNMLENLPLKDIEAINMASLNPAKLLKLDKEIGSIKEGKKANLVVVDDDFKVIKTLVNGKIVYEN</sequence>
<dbReference type="SUPFAM" id="SSF51556">
    <property type="entry name" value="Metallo-dependent hydrolases"/>
    <property type="match status" value="1"/>
</dbReference>
<dbReference type="NCBIfam" id="TIGR00221">
    <property type="entry name" value="nagA"/>
    <property type="match status" value="1"/>
</dbReference>
<evidence type="ECO:0000259" key="6">
    <source>
        <dbReference type="Pfam" id="PF01979"/>
    </source>
</evidence>
<dbReference type="Gene3D" id="2.30.40.10">
    <property type="entry name" value="Urease, subunit C, domain 1"/>
    <property type="match status" value="1"/>
</dbReference>
<reference evidence="8" key="1">
    <citation type="journal article" date="2019" name="Int. J. Syst. Evol. Microbiol.">
        <title>The Global Catalogue of Microorganisms (GCM) 10K type strain sequencing project: providing services to taxonomists for standard genome sequencing and annotation.</title>
        <authorList>
            <consortium name="The Broad Institute Genomics Platform"/>
            <consortium name="The Broad Institute Genome Sequencing Center for Infectious Disease"/>
            <person name="Wu L."/>
            <person name="Ma J."/>
        </authorList>
    </citation>
    <scope>NUCLEOTIDE SEQUENCE [LARGE SCALE GENOMIC DNA]</scope>
    <source>
        <strain evidence="8">JCM 1407</strain>
    </source>
</reference>
<dbReference type="Pfam" id="PF01979">
    <property type="entry name" value="Amidohydro_1"/>
    <property type="match status" value="1"/>
</dbReference>
<keyword evidence="8" id="KW-1185">Reference proteome</keyword>
<evidence type="ECO:0000256" key="3">
    <source>
        <dbReference type="ARBA" id="ARBA00022801"/>
    </source>
</evidence>
<keyword evidence="3 5" id="KW-0378">Hydrolase</keyword>
<gene>
    <name evidence="7" type="primary">nagA_1</name>
    <name evidence="7" type="ORF">GCM10008906_26950</name>
</gene>
<dbReference type="Gene3D" id="3.20.20.140">
    <property type="entry name" value="Metal-dependent hydrolases"/>
    <property type="match status" value="1"/>
</dbReference>
<accession>A0ABP3UX23</accession>
<dbReference type="InterPro" id="IPR003764">
    <property type="entry name" value="GlcNAc_6-P_deAcase"/>
</dbReference>
<evidence type="ECO:0000256" key="2">
    <source>
        <dbReference type="ARBA" id="ARBA00022723"/>
    </source>
</evidence>
<evidence type="ECO:0000256" key="1">
    <source>
        <dbReference type="ARBA" id="ARBA00010716"/>
    </source>
</evidence>
<dbReference type="PANTHER" id="PTHR11113:SF14">
    <property type="entry name" value="N-ACETYLGLUCOSAMINE-6-PHOSPHATE DEACETYLASE"/>
    <property type="match status" value="1"/>
</dbReference>
<dbReference type="PIRSF" id="PIRSF038994">
    <property type="entry name" value="NagA"/>
    <property type="match status" value="1"/>
</dbReference>
<dbReference type="InterPro" id="IPR032466">
    <property type="entry name" value="Metal_Hydrolase"/>
</dbReference>
<keyword evidence="4 5" id="KW-0119">Carbohydrate metabolism</keyword>
<comment type="caution">
    <text evidence="7">The sequence shown here is derived from an EMBL/GenBank/DDBJ whole genome shotgun (WGS) entry which is preliminary data.</text>
</comment>
<proteinExistence type="inferred from homology"/>